<keyword evidence="5" id="KW-1185">Reference proteome</keyword>
<dbReference type="Pfam" id="PF02668">
    <property type="entry name" value="TauD"/>
    <property type="match status" value="1"/>
</dbReference>
<sequence>MAENKNEHANSQGASIPLSSRGIMEMLGSHPMAWTSEAFDTKEASAEPGYVVHLDKQELLLALESVKERGLAGDSITRDTFLLPSSGTQLEQVRRDIHMGSGIAIVRLGIDPCELADEDNIKLFLGVASHIGDKRGIQDRRGNVLTHVTSAKRWTVPQELRHGIHTNTGLAWHNDMGADVLALYVRGQAEKGGHTYIASSWTIYKELLMSYPDTLDLLTRHAWPIQITASPHRHVLAPLLQVYGNKILISVDPGRLGLHPVTAKTGLGSSIPDLTCRQLEALDVLTSLAARHRLRLDTKPGDMVFIQNWAMLHARDSYKDPENGPRRHLVRLWIRDSELGWNIPDSMRVPWDAAYAPDTENGGADTGQKKYPTVPAREYRPPKYTAGSAAFVLRDDEDVNCEE</sequence>
<evidence type="ECO:0000256" key="1">
    <source>
        <dbReference type="ARBA" id="ARBA00023002"/>
    </source>
</evidence>
<dbReference type="AlphaFoldDB" id="A0AAE0MC25"/>
<evidence type="ECO:0000313" key="5">
    <source>
        <dbReference type="Proteomes" id="UP001283341"/>
    </source>
</evidence>
<dbReference type="InterPro" id="IPR042098">
    <property type="entry name" value="TauD-like_sf"/>
</dbReference>
<proteinExistence type="predicted"/>
<feature type="domain" description="TauD/TfdA-like" evidence="3">
    <location>
        <begin position="81"/>
        <end position="333"/>
    </location>
</feature>
<dbReference type="GO" id="GO:0016491">
    <property type="term" value="F:oxidoreductase activity"/>
    <property type="evidence" value="ECO:0007669"/>
    <property type="project" value="UniProtKB-KW"/>
</dbReference>
<organism evidence="4 5">
    <name type="scientific">Apodospora peruviana</name>
    <dbReference type="NCBI Taxonomy" id="516989"/>
    <lineage>
        <taxon>Eukaryota</taxon>
        <taxon>Fungi</taxon>
        <taxon>Dikarya</taxon>
        <taxon>Ascomycota</taxon>
        <taxon>Pezizomycotina</taxon>
        <taxon>Sordariomycetes</taxon>
        <taxon>Sordariomycetidae</taxon>
        <taxon>Sordariales</taxon>
        <taxon>Lasiosphaeriaceae</taxon>
        <taxon>Apodospora</taxon>
    </lineage>
</organism>
<dbReference type="Proteomes" id="UP001283341">
    <property type="component" value="Unassembled WGS sequence"/>
</dbReference>
<dbReference type="Gene3D" id="3.60.130.10">
    <property type="entry name" value="Clavaminate synthase-like"/>
    <property type="match status" value="1"/>
</dbReference>
<keyword evidence="1" id="KW-0560">Oxidoreductase</keyword>
<reference evidence="4" key="1">
    <citation type="journal article" date="2023" name="Mol. Phylogenet. Evol.">
        <title>Genome-scale phylogeny and comparative genomics of the fungal order Sordariales.</title>
        <authorList>
            <person name="Hensen N."/>
            <person name="Bonometti L."/>
            <person name="Westerberg I."/>
            <person name="Brannstrom I.O."/>
            <person name="Guillou S."/>
            <person name="Cros-Aarteil S."/>
            <person name="Calhoun S."/>
            <person name="Haridas S."/>
            <person name="Kuo A."/>
            <person name="Mondo S."/>
            <person name="Pangilinan J."/>
            <person name="Riley R."/>
            <person name="LaButti K."/>
            <person name="Andreopoulos B."/>
            <person name="Lipzen A."/>
            <person name="Chen C."/>
            <person name="Yan M."/>
            <person name="Daum C."/>
            <person name="Ng V."/>
            <person name="Clum A."/>
            <person name="Steindorff A."/>
            <person name="Ohm R.A."/>
            <person name="Martin F."/>
            <person name="Silar P."/>
            <person name="Natvig D.O."/>
            <person name="Lalanne C."/>
            <person name="Gautier V."/>
            <person name="Ament-Velasquez S.L."/>
            <person name="Kruys A."/>
            <person name="Hutchinson M.I."/>
            <person name="Powell A.J."/>
            <person name="Barry K."/>
            <person name="Miller A.N."/>
            <person name="Grigoriev I.V."/>
            <person name="Debuchy R."/>
            <person name="Gladieux P."/>
            <person name="Hiltunen Thoren M."/>
            <person name="Johannesson H."/>
        </authorList>
    </citation>
    <scope>NUCLEOTIDE SEQUENCE</scope>
    <source>
        <strain evidence="4">CBS 118394</strain>
    </source>
</reference>
<name>A0AAE0MC25_9PEZI</name>
<accession>A0AAE0MC25</accession>
<dbReference type="EMBL" id="JAUEDM010000002">
    <property type="protein sequence ID" value="KAK3326208.1"/>
    <property type="molecule type" value="Genomic_DNA"/>
</dbReference>
<gene>
    <name evidence="4" type="ORF">B0H66DRAFT_150976</name>
</gene>
<comment type="caution">
    <text evidence="4">The sequence shown here is derived from an EMBL/GenBank/DDBJ whole genome shotgun (WGS) entry which is preliminary data.</text>
</comment>
<dbReference type="PANTHER" id="PTHR10696">
    <property type="entry name" value="GAMMA-BUTYROBETAINE HYDROXYLASE-RELATED"/>
    <property type="match status" value="1"/>
</dbReference>
<dbReference type="PANTHER" id="PTHR10696:SF54">
    <property type="entry name" value="FAMILY OXIDOREDUCTASE, PUTATIVE (AFU_ORTHOLOGUE AFUA_4G13850)-RELATED"/>
    <property type="match status" value="1"/>
</dbReference>
<dbReference type="InterPro" id="IPR003819">
    <property type="entry name" value="TauD/TfdA-like"/>
</dbReference>
<evidence type="ECO:0000313" key="4">
    <source>
        <dbReference type="EMBL" id="KAK3326208.1"/>
    </source>
</evidence>
<dbReference type="InterPro" id="IPR050411">
    <property type="entry name" value="AlphaKG_dependent_hydroxylases"/>
</dbReference>
<protein>
    <recommendedName>
        <fullName evidence="3">TauD/TfdA-like domain-containing protein</fullName>
    </recommendedName>
</protein>
<dbReference type="SUPFAM" id="SSF51197">
    <property type="entry name" value="Clavaminate synthase-like"/>
    <property type="match status" value="1"/>
</dbReference>
<evidence type="ECO:0000259" key="3">
    <source>
        <dbReference type="Pfam" id="PF02668"/>
    </source>
</evidence>
<feature type="region of interest" description="Disordered" evidence="2">
    <location>
        <begin position="357"/>
        <end position="381"/>
    </location>
</feature>
<reference evidence="4" key="2">
    <citation type="submission" date="2023-06" db="EMBL/GenBank/DDBJ databases">
        <authorList>
            <consortium name="Lawrence Berkeley National Laboratory"/>
            <person name="Haridas S."/>
            <person name="Hensen N."/>
            <person name="Bonometti L."/>
            <person name="Westerberg I."/>
            <person name="Brannstrom I.O."/>
            <person name="Guillou S."/>
            <person name="Cros-Aarteil S."/>
            <person name="Calhoun S."/>
            <person name="Kuo A."/>
            <person name="Mondo S."/>
            <person name="Pangilinan J."/>
            <person name="Riley R."/>
            <person name="Labutti K."/>
            <person name="Andreopoulos B."/>
            <person name="Lipzen A."/>
            <person name="Chen C."/>
            <person name="Yanf M."/>
            <person name="Daum C."/>
            <person name="Ng V."/>
            <person name="Clum A."/>
            <person name="Steindorff A."/>
            <person name="Ohm R."/>
            <person name="Martin F."/>
            <person name="Silar P."/>
            <person name="Natvig D."/>
            <person name="Lalanne C."/>
            <person name="Gautier V."/>
            <person name="Ament-Velasquez S.L."/>
            <person name="Kruys A."/>
            <person name="Hutchinson M.I."/>
            <person name="Powell A.J."/>
            <person name="Barry K."/>
            <person name="Miller A.N."/>
            <person name="Grigoriev I.V."/>
            <person name="Debuchy R."/>
            <person name="Gladieux P."/>
            <person name="Thoren M.H."/>
            <person name="Johannesson H."/>
        </authorList>
    </citation>
    <scope>NUCLEOTIDE SEQUENCE</scope>
    <source>
        <strain evidence="4">CBS 118394</strain>
    </source>
</reference>
<evidence type="ECO:0000256" key="2">
    <source>
        <dbReference type="SAM" id="MobiDB-lite"/>
    </source>
</evidence>